<feature type="domain" description="Sec39" evidence="5">
    <location>
        <begin position="53"/>
        <end position="303"/>
    </location>
</feature>
<keyword evidence="2" id="KW-0813">Transport</keyword>
<dbReference type="GO" id="GO:0000149">
    <property type="term" value="F:SNARE binding"/>
    <property type="evidence" value="ECO:0007669"/>
    <property type="project" value="TreeGrafter"/>
</dbReference>
<evidence type="ECO:0000256" key="4">
    <source>
        <dbReference type="ARBA" id="ARBA00022927"/>
    </source>
</evidence>
<keyword evidence="3" id="KW-0256">Endoplasmic reticulum</keyword>
<dbReference type="GO" id="GO:0015031">
    <property type="term" value="P:protein transport"/>
    <property type="evidence" value="ECO:0007669"/>
    <property type="project" value="UniProtKB-KW"/>
</dbReference>
<gene>
    <name evidence="6" type="ORF">QJS10_CPB04g01965</name>
</gene>
<dbReference type="Pfam" id="PF08314">
    <property type="entry name" value="Sec39"/>
    <property type="match status" value="1"/>
</dbReference>
<evidence type="ECO:0000256" key="2">
    <source>
        <dbReference type="ARBA" id="ARBA00022448"/>
    </source>
</evidence>
<evidence type="ECO:0000313" key="7">
    <source>
        <dbReference type="Proteomes" id="UP001180020"/>
    </source>
</evidence>
<dbReference type="GO" id="GO:0006890">
    <property type="term" value="P:retrograde vesicle-mediated transport, Golgi to endoplasmic reticulum"/>
    <property type="evidence" value="ECO:0007669"/>
    <property type="project" value="InterPro"/>
</dbReference>
<name>A0AAV9F3J0_ACOCL</name>
<organism evidence="6 7">
    <name type="scientific">Acorus calamus</name>
    <name type="common">Sweet flag</name>
    <dbReference type="NCBI Taxonomy" id="4465"/>
    <lineage>
        <taxon>Eukaryota</taxon>
        <taxon>Viridiplantae</taxon>
        <taxon>Streptophyta</taxon>
        <taxon>Embryophyta</taxon>
        <taxon>Tracheophyta</taxon>
        <taxon>Spermatophyta</taxon>
        <taxon>Magnoliopsida</taxon>
        <taxon>Liliopsida</taxon>
        <taxon>Acoraceae</taxon>
        <taxon>Acorus</taxon>
    </lineage>
</organism>
<dbReference type="GO" id="GO:0070939">
    <property type="term" value="C:Dsl1/NZR complex"/>
    <property type="evidence" value="ECO:0007669"/>
    <property type="project" value="TreeGrafter"/>
</dbReference>
<dbReference type="EMBL" id="JAUJYO010000004">
    <property type="protein sequence ID" value="KAK1318878.1"/>
    <property type="molecule type" value="Genomic_DNA"/>
</dbReference>
<proteinExistence type="predicted"/>
<protein>
    <recommendedName>
        <fullName evidence="5">Sec39 domain-containing protein</fullName>
    </recommendedName>
</protein>
<dbReference type="AlphaFoldDB" id="A0AAV9F3J0"/>
<sequence>MSLLLSKLSEVILRGRFYTSDKDFSPRRGIRGFGSPRFFSRADQSGISDTQHSKVYSNKVSSAMQNVEGHIDQMNNVSLENLEKRIKVVEGHVEVGRLLAYYQVPKPMSFFLGAHLEEKNVKQLLRLILSKFGRRQPSRSDHDWTNLWRDMQYFQEKAFSFLDTEYMLVEFCRGLLKAGKFSLARNYLKGTSTISLATEKVENLVIQAAREYFFSASSLSSTEIWNAKECLDLFPNSKSVKAEADIIDALTVKLPSLGVTLLPMQFKQIRNPMEIINMAITSQTGAYLDVDELIVIAKLLGLNSEDDIAAVQESVAREAAVTGDLQLAFDLCLVLSKKGHGSIWDLCAAIARGPKLENMDMSSRKKLLGFALSHCDDDSINELLHAWKAIDMQFQCENLMKSTGTASPQFSVQGSSINSFPAHHFQDTNGQEHNYTLIGDEDREVQLQNVKKMLSTVAKDLSVDNQACWDILLKDNVKFLSFAGLQLPWLLELSQKAEFGKKEITAANSPVKHQQVSTRMQAVVTIISWLANNDVAPSDDVMSSLAKSVMEPPVTEEEDVLGCSFLLNLMDAFHGVEVIEDQLRTRAAYQEICSIMNIGMIYSSLHHKSIEYSSPSERRELLLHKFQEKHASLMSEEMDQIGKAQSTFWKEWKTKLEEQIRSADQARSLEKIIPGVNTADFYLEMLTTSRLWLVLYRFCKAGEKIHSEGSSKPGRCLWPSS</sequence>
<dbReference type="PANTHER" id="PTHR15922:SF2">
    <property type="entry name" value="NBAS SUBUNIT OF NRZ TETHERING COMPLEX"/>
    <property type="match status" value="1"/>
</dbReference>
<dbReference type="InterPro" id="IPR013244">
    <property type="entry name" value="Sec39_domain"/>
</dbReference>
<dbReference type="Proteomes" id="UP001180020">
    <property type="component" value="Unassembled WGS sequence"/>
</dbReference>
<evidence type="ECO:0000313" key="6">
    <source>
        <dbReference type="EMBL" id="KAK1318878.1"/>
    </source>
</evidence>
<evidence type="ECO:0000259" key="5">
    <source>
        <dbReference type="Pfam" id="PF08314"/>
    </source>
</evidence>
<keyword evidence="7" id="KW-1185">Reference proteome</keyword>
<accession>A0AAV9F3J0</accession>
<reference evidence="6" key="1">
    <citation type="journal article" date="2023" name="Nat. Commun.">
        <title>Diploid and tetraploid genomes of Acorus and the evolution of monocots.</title>
        <authorList>
            <person name="Ma L."/>
            <person name="Liu K.W."/>
            <person name="Li Z."/>
            <person name="Hsiao Y.Y."/>
            <person name="Qi Y."/>
            <person name="Fu T."/>
            <person name="Tang G.D."/>
            <person name="Zhang D."/>
            <person name="Sun W.H."/>
            <person name="Liu D.K."/>
            <person name="Li Y."/>
            <person name="Chen G.Z."/>
            <person name="Liu X.D."/>
            <person name="Liao X.Y."/>
            <person name="Jiang Y.T."/>
            <person name="Yu X."/>
            <person name="Hao Y."/>
            <person name="Huang J."/>
            <person name="Zhao X.W."/>
            <person name="Ke S."/>
            <person name="Chen Y.Y."/>
            <person name="Wu W.L."/>
            <person name="Hsu J.L."/>
            <person name="Lin Y.F."/>
            <person name="Huang M.D."/>
            <person name="Li C.Y."/>
            <person name="Huang L."/>
            <person name="Wang Z.W."/>
            <person name="Zhao X."/>
            <person name="Zhong W.Y."/>
            <person name="Peng D.H."/>
            <person name="Ahmad S."/>
            <person name="Lan S."/>
            <person name="Zhang J.S."/>
            <person name="Tsai W.C."/>
            <person name="Van de Peer Y."/>
            <person name="Liu Z.J."/>
        </authorList>
    </citation>
    <scope>NUCLEOTIDE SEQUENCE</scope>
    <source>
        <strain evidence="6">CP</strain>
    </source>
</reference>
<keyword evidence="4" id="KW-0653">Protein transport</keyword>
<comment type="subcellular location">
    <subcellularLocation>
        <location evidence="1">Endoplasmic reticulum</location>
    </subcellularLocation>
</comment>
<evidence type="ECO:0000256" key="3">
    <source>
        <dbReference type="ARBA" id="ARBA00022824"/>
    </source>
</evidence>
<reference evidence="6" key="2">
    <citation type="submission" date="2023-06" db="EMBL/GenBank/DDBJ databases">
        <authorList>
            <person name="Ma L."/>
            <person name="Liu K.-W."/>
            <person name="Li Z."/>
            <person name="Hsiao Y.-Y."/>
            <person name="Qi Y."/>
            <person name="Fu T."/>
            <person name="Tang G."/>
            <person name="Zhang D."/>
            <person name="Sun W.-H."/>
            <person name="Liu D.-K."/>
            <person name="Li Y."/>
            <person name="Chen G.-Z."/>
            <person name="Liu X.-D."/>
            <person name="Liao X.-Y."/>
            <person name="Jiang Y.-T."/>
            <person name="Yu X."/>
            <person name="Hao Y."/>
            <person name="Huang J."/>
            <person name="Zhao X.-W."/>
            <person name="Ke S."/>
            <person name="Chen Y.-Y."/>
            <person name="Wu W.-L."/>
            <person name="Hsu J.-L."/>
            <person name="Lin Y.-F."/>
            <person name="Huang M.-D."/>
            <person name="Li C.-Y."/>
            <person name="Huang L."/>
            <person name="Wang Z.-W."/>
            <person name="Zhao X."/>
            <person name="Zhong W.-Y."/>
            <person name="Peng D.-H."/>
            <person name="Ahmad S."/>
            <person name="Lan S."/>
            <person name="Zhang J.-S."/>
            <person name="Tsai W.-C."/>
            <person name="Van De Peer Y."/>
            <person name="Liu Z.-J."/>
        </authorList>
    </citation>
    <scope>NUCLEOTIDE SEQUENCE</scope>
    <source>
        <strain evidence="6">CP</strain>
        <tissue evidence="6">Leaves</tissue>
    </source>
</reference>
<evidence type="ECO:0000256" key="1">
    <source>
        <dbReference type="ARBA" id="ARBA00004240"/>
    </source>
</evidence>
<comment type="caution">
    <text evidence="6">The sequence shown here is derived from an EMBL/GenBank/DDBJ whole genome shotgun (WGS) entry which is preliminary data.</text>
</comment>
<dbReference type="PANTHER" id="PTHR15922">
    <property type="entry name" value="NEUROBLASTOMA-AMPLIFIED SEQUENCE"/>
    <property type="match status" value="1"/>
</dbReference>